<dbReference type="Gene3D" id="3.30.70.3290">
    <property type="match status" value="1"/>
</dbReference>
<dbReference type="Proteomes" id="UP000190539">
    <property type="component" value="Unassembled WGS sequence"/>
</dbReference>
<keyword evidence="3" id="KW-0808">Transferase</keyword>
<dbReference type="InterPro" id="IPR042104">
    <property type="entry name" value="PKS_dehydratase_sf"/>
</dbReference>
<dbReference type="Gene3D" id="3.40.366.10">
    <property type="entry name" value="Malonyl-Coenzyme A Acyl Carrier Protein, domain 2"/>
    <property type="match status" value="1"/>
</dbReference>
<dbReference type="SUPFAM" id="SSF55048">
    <property type="entry name" value="Probable ACP-binding domain of malonyl-CoA ACP transacylase"/>
    <property type="match status" value="1"/>
</dbReference>
<dbReference type="Pfam" id="PF21089">
    <property type="entry name" value="PKS_DH_N"/>
    <property type="match status" value="1"/>
</dbReference>
<dbReference type="Pfam" id="PF22621">
    <property type="entry name" value="CurL-like_PKS_C"/>
    <property type="match status" value="1"/>
</dbReference>
<dbReference type="InterPro" id="IPR014043">
    <property type="entry name" value="Acyl_transferase_dom"/>
</dbReference>
<dbReference type="GO" id="GO:0006633">
    <property type="term" value="P:fatty acid biosynthetic process"/>
    <property type="evidence" value="ECO:0007669"/>
    <property type="project" value="TreeGrafter"/>
</dbReference>
<feature type="non-terminal residue" evidence="8">
    <location>
        <position position="556"/>
    </location>
</feature>
<dbReference type="PROSITE" id="PS52019">
    <property type="entry name" value="PKS_MFAS_DH"/>
    <property type="match status" value="1"/>
</dbReference>
<evidence type="ECO:0000256" key="2">
    <source>
        <dbReference type="ARBA" id="ARBA00022553"/>
    </source>
</evidence>
<dbReference type="Pfam" id="PF00698">
    <property type="entry name" value="Acyl_transf_1"/>
    <property type="match status" value="1"/>
</dbReference>
<evidence type="ECO:0000259" key="7">
    <source>
        <dbReference type="PROSITE" id="PS52019"/>
    </source>
</evidence>
<gene>
    <name evidence="8" type="ORF">B1H18_34735</name>
</gene>
<accession>A0A1V3ZY50</accession>
<proteinExistence type="predicted"/>
<dbReference type="EMBL" id="MVFC01000093">
    <property type="protein sequence ID" value="OON69552.1"/>
    <property type="molecule type" value="Genomic_DNA"/>
</dbReference>
<dbReference type="InterPro" id="IPR016036">
    <property type="entry name" value="Malonyl_transacylase_ACP-bd"/>
</dbReference>
<dbReference type="Gene3D" id="3.10.129.110">
    <property type="entry name" value="Polyketide synthase dehydratase"/>
    <property type="match status" value="1"/>
</dbReference>
<evidence type="ECO:0000256" key="3">
    <source>
        <dbReference type="ARBA" id="ARBA00022679"/>
    </source>
</evidence>
<protein>
    <recommendedName>
        <fullName evidence="7">PKS/mFAS DH domain-containing protein</fullName>
    </recommendedName>
</protein>
<evidence type="ECO:0000256" key="6">
    <source>
        <dbReference type="PROSITE-ProRule" id="PRU01363"/>
    </source>
</evidence>
<comment type="caution">
    <text evidence="8">The sequence shown here is derived from an EMBL/GenBank/DDBJ whole genome shotgun (WGS) entry which is preliminary data.</text>
</comment>
<dbReference type="AlphaFoldDB" id="A0A1V3ZY50"/>
<dbReference type="InterPro" id="IPR050091">
    <property type="entry name" value="PKS_NRPS_Biosynth_Enz"/>
</dbReference>
<name>A0A1V3ZY50_9ACTN</name>
<dbReference type="GO" id="GO:0004312">
    <property type="term" value="F:fatty acid synthase activity"/>
    <property type="evidence" value="ECO:0007669"/>
    <property type="project" value="TreeGrafter"/>
</dbReference>
<dbReference type="SUPFAM" id="SSF52151">
    <property type="entry name" value="FabD/lysophospholipase-like"/>
    <property type="match status" value="1"/>
</dbReference>
<dbReference type="InterPro" id="IPR001227">
    <property type="entry name" value="Ac_transferase_dom_sf"/>
</dbReference>
<dbReference type="InterPro" id="IPR016035">
    <property type="entry name" value="Acyl_Trfase/lysoPLipase"/>
</dbReference>
<evidence type="ECO:0000313" key="8">
    <source>
        <dbReference type="EMBL" id="OON69552.1"/>
    </source>
</evidence>
<dbReference type="InterPro" id="IPR049552">
    <property type="entry name" value="PKS_DH_N"/>
</dbReference>
<dbReference type="InterPro" id="IPR049900">
    <property type="entry name" value="PKS_mFAS_DH"/>
</dbReference>
<evidence type="ECO:0000313" key="9">
    <source>
        <dbReference type="Proteomes" id="UP000190539"/>
    </source>
</evidence>
<feature type="domain" description="PKS/mFAS DH" evidence="7">
    <location>
        <begin position="496"/>
        <end position="556"/>
    </location>
</feature>
<dbReference type="PANTHER" id="PTHR43775:SF51">
    <property type="entry name" value="INACTIVE PHENOLPHTHIOCEROL SYNTHESIS POLYKETIDE SYNTHASE TYPE I PKS1-RELATED"/>
    <property type="match status" value="1"/>
</dbReference>
<keyword evidence="5" id="KW-0012">Acyltransferase</keyword>
<dbReference type="PANTHER" id="PTHR43775">
    <property type="entry name" value="FATTY ACID SYNTHASE"/>
    <property type="match status" value="1"/>
</dbReference>
<dbReference type="FunFam" id="3.40.366.10:FF:000002">
    <property type="entry name" value="Probable polyketide synthase 2"/>
    <property type="match status" value="1"/>
</dbReference>
<keyword evidence="1" id="KW-0596">Phosphopantetheine</keyword>
<reference evidence="8 9" key="1">
    <citation type="submission" date="2017-02" db="EMBL/GenBank/DDBJ databases">
        <title>Draft Genome Sequence of Streptomyces tsukubaensis F601, a Producer of the immunosuppressant tacrolimus FK506.</title>
        <authorList>
            <person name="Zong G."/>
            <person name="Zhong C."/>
            <person name="Fu J."/>
            <person name="Qin R."/>
            <person name="Cao G."/>
        </authorList>
    </citation>
    <scope>NUCLEOTIDE SEQUENCE [LARGE SCALE GENOMIC DNA]</scope>
    <source>
        <strain evidence="8 9">F601</strain>
    </source>
</reference>
<evidence type="ECO:0000256" key="1">
    <source>
        <dbReference type="ARBA" id="ARBA00022450"/>
    </source>
</evidence>
<keyword evidence="2" id="KW-0597">Phosphoprotein</keyword>
<organism evidence="8 9">
    <name type="scientific">Streptomyces tsukubensis</name>
    <dbReference type="NCBI Taxonomy" id="83656"/>
    <lineage>
        <taxon>Bacteria</taxon>
        <taxon>Bacillati</taxon>
        <taxon>Actinomycetota</taxon>
        <taxon>Actinomycetes</taxon>
        <taxon>Kitasatosporales</taxon>
        <taxon>Streptomycetaceae</taxon>
        <taxon>Streptomyces</taxon>
    </lineage>
</organism>
<evidence type="ECO:0000256" key="4">
    <source>
        <dbReference type="ARBA" id="ARBA00023268"/>
    </source>
</evidence>
<dbReference type="STRING" id="83656.B1H18_34735"/>
<sequence>MSAFGISGTNAHVILEEAPLADTGEPEVPAAPDTTQQTRPPVIPWLLSAESARGVRAQAEHLAAHLADHPALDPVDIGFSLLTTRANLDHRAVITGTDRAALTEALRALVTDTAAPGTYEGVAQRHGRLAVMFTGQGAQRVGMGQQLYAAFPVFAQEFDKVCALFDVRLERPLRQVIWAEPDSDDARLVDETVFTQAGLFALEVALFRLAESWGVTPDFLLGHSIGEITAAHVAGVFSLDDAVALVAARGQLMQGLPSGGTMISLRAAESDIRSLLAEYPDVAVAAVNSPSSLVISGEERAVTTIARLVREKGGKAKRLKGNRAFHSPLVEPMLDAFRDVVEGLSLTAPKIPVVSNLTGRPATPEEICTPEYWVRHAREAVRFSDCVQWLSGNGVTTLLELGPDGVLSGLAQQCLAEADSTQVIATLRAARSEPRLLVESLARLHVRGVSVDWAGFFPGARRVGLPTYAFQRERFWLESSGAAVNAAGLGVSAAGHPLLAAAVSLAGDEAALLTGRLSAEEQPWLGEHEIHGSLIVPGTALVELAVRAGDEVGCDV</sequence>
<evidence type="ECO:0000256" key="5">
    <source>
        <dbReference type="ARBA" id="ARBA00023315"/>
    </source>
</evidence>
<keyword evidence="9" id="KW-1185">Reference proteome</keyword>
<dbReference type="SMART" id="SM00827">
    <property type="entry name" value="PKS_AT"/>
    <property type="match status" value="1"/>
</dbReference>
<keyword evidence="4" id="KW-0511">Multifunctional enzyme</keyword>
<comment type="caution">
    <text evidence="6">Lacks conserved residue(s) required for the propagation of feature annotation.</text>
</comment>